<feature type="transmembrane region" description="Helical" evidence="8">
    <location>
        <begin position="281"/>
        <end position="303"/>
    </location>
</feature>
<feature type="transmembrane region" description="Helical" evidence="8">
    <location>
        <begin position="159"/>
        <end position="180"/>
    </location>
</feature>
<evidence type="ECO:0000256" key="8">
    <source>
        <dbReference type="SAM" id="Phobius"/>
    </source>
</evidence>
<evidence type="ECO:0000256" key="2">
    <source>
        <dbReference type="ARBA" id="ARBA00007935"/>
    </source>
</evidence>
<dbReference type="InterPro" id="IPR037294">
    <property type="entry name" value="ABC_BtuC-like"/>
</dbReference>
<evidence type="ECO:0000256" key="6">
    <source>
        <dbReference type="ARBA" id="ARBA00022989"/>
    </source>
</evidence>
<feature type="transmembrane region" description="Helical" evidence="8">
    <location>
        <begin position="46"/>
        <end position="67"/>
    </location>
</feature>
<dbReference type="InterPro" id="IPR000522">
    <property type="entry name" value="ABC_transptr_permease_BtuC"/>
</dbReference>
<evidence type="ECO:0000256" key="7">
    <source>
        <dbReference type="ARBA" id="ARBA00023136"/>
    </source>
</evidence>
<reference evidence="10" key="1">
    <citation type="journal article" date="2019" name="Int. J. Syst. Evol. Microbiol.">
        <title>The Global Catalogue of Microorganisms (GCM) 10K type strain sequencing project: providing services to taxonomists for standard genome sequencing and annotation.</title>
        <authorList>
            <consortium name="The Broad Institute Genomics Platform"/>
            <consortium name="The Broad Institute Genome Sequencing Center for Infectious Disease"/>
            <person name="Wu L."/>
            <person name="Ma J."/>
        </authorList>
    </citation>
    <scope>NUCLEOTIDE SEQUENCE [LARGE SCALE GENOMIC DNA]</scope>
    <source>
        <strain evidence="10">YIM 94188</strain>
    </source>
</reference>
<evidence type="ECO:0000256" key="1">
    <source>
        <dbReference type="ARBA" id="ARBA00004651"/>
    </source>
</evidence>
<evidence type="ECO:0000256" key="3">
    <source>
        <dbReference type="ARBA" id="ARBA00022448"/>
    </source>
</evidence>
<proteinExistence type="inferred from homology"/>
<feature type="transmembrane region" description="Helical" evidence="8">
    <location>
        <begin position="315"/>
        <end position="335"/>
    </location>
</feature>
<comment type="caution">
    <text evidence="9">The sequence shown here is derived from an EMBL/GenBank/DDBJ whole genome shotgun (WGS) entry which is preliminary data.</text>
</comment>
<dbReference type="SUPFAM" id="SSF81345">
    <property type="entry name" value="ABC transporter involved in vitamin B12 uptake, BtuC"/>
    <property type="match status" value="1"/>
</dbReference>
<feature type="transmembrane region" description="Helical" evidence="8">
    <location>
        <begin position="74"/>
        <end position="95"/>
    </location>
</feature>
<name>A0ABW0ZNJ0_9ACTN</name>
<evidence type="ECO:0000256" key="5">
    <source>
        <dbReference type="ARBA" id="ARBA00022692"/>
    </source>
</evidence>
<feature type="transmembrane region" description="Helical" evidence="8">
    <location>
        <begin position="201"/>
        <end position="222"/>
    </location>
</feature>
<feature type="transmembrane region" description="Helical" evidence="8">
    <location>
        <begin position="127"/>
        <end position="147"/>
    </location>
</feature>
<dbReference type="Proteomes" id="UP001596072">
    <property type="component" value="Unassembled WGS sequence"/>
</dbReference>
<organism evidence="9 10">
    <name type="scientific">Nocardioides vastitatis</name>
    <dbReference type="NCBI Taxonomy" id="2568655"/>
    <lineage>
        <taxon>Bacteria</taxon>
        <taxon>Bacillati</taxon>
        <taxon>Actinomycetota</taxon>
        <taxon>Actinomycetes</taxon>
        <taxon>Propionibacteriales</taxon>
        <taxon>Nocardioidaceae</taxon>
        <taxon>Nocardioides</taxon>
    </lineage>
</organism>
<keyword evidence="4" id="KW-1003">Cell membrane</keyword>
<keyword evidence="6 8" id="KW-1133">Transmembrane helix</keyword>
<dbReference type="CDD" id="cd06550">
    <property type="entry name" value="TM_ABC_iron-siderophores_like"/>
    <property type="match status" value="1"/>
</dbReference>
<dbReference type="EMBL" id="JBHSNS010000006">
    <property type="protein sequence ID" value="MFC5730050.1"/>
    <property type="molecule type" value="Genomic_DNA"/>
</dbReference>
<comment type="similarity">
    <text evidence="2">Belongs to the binding-protein-dependent transport system permease family. FecCD subfamily.</text>
</comment>
<dbReference type="PANTHER" id="PTHR30472">
    <property type="entry name" value="FERRIC ENTEROBACTIN TRANSPORT SYSTEM PERMEASE PROTEIN"/>
    <property type="match status" value="1"/>
</dbReference>
<keyword evidence="10" id="KW-1185">Reference proteome</keyword>
<evidence type="ECO:0000256" key="4">
    <source>
        <dbReference type="ARBA" id="ARBA00022475"/>
    </source>
</evidence>
<feature type="transmembrane region" description="Helical" evidence="8">
    <location>
        <begin position="21"/>
        <end position="40"/>
    </location>
</feature>
<accession>A0ABW0ZNJ0</accession>
<evidence type="ECO:0000313" key="10">
    <source>
        <dbReference type="Proteomes" id="UP001596072"/>
    </source>
</evidence>
<dbReference type="RefSeq" id="WP_136435444.1">
    <property type="nucleotide sequence ID" value="NZ_JBHSNS010000006.1"/>
</dbReference>
<evidence type="ECO:0000313" key="9">
    <source>
        <dbReference type="EMBL" id="MFC5730050.1"/>
    </source>
</evidence>
<feature type="transmembrane region" description="Helical" evidence="8">
    <location>
        <begin position="248"/>
        <end position="274"/>
    </location>
</feature>
<comment type="subcellular location">
    <subcellularLocation>
        <location evidence="1">Cell membrane</location>
        <topology evidence="1">Multi-pass membrane protein</topology>
    </subcellularLocation>
</comment>
<keyword evidence="7 8" id="KW-0472">Membrane</keyword>
<dbReference type="Pfam" id="PF01032">
    <property type="entry name" value="FecCD"/>
    <property type="match status" value="1"/>
</dbReference>
<keyword evidence="3" id="KW-0813">Transport</keyword>
<dbReference type="Gene3D" id="1.10.3470.10">
    <property type="entry name" value="ABC transporter involved in vitamin B12 uptake, BtuC"/>
    <property type="match status" value="1"/>
</dbReference>
<dbReference type="PANTHER" id="PTHR30472:SF24">
    <property type="entry name" value="FERRIC ENTEROBACTIN TRANSPORT SYSTEM PERMEASE PROTEIN FEPG"/>
    <property type="match status" value="1"/>
</dbReference>
<sequence length="341" mass="34072">MSTTTATQPVARRSTRPLARLVAPLLLAGLVVALGIFGLVNGTRQIPVIDALAATVGLADGGTSFIVQQLRLPRVVVAIAAGACLGASGMLMQGLLRNPLASPDIIGVTGGASLTAVLAIGAGLPPLALPFAAAFGAASAAGVLYVFSRWTGASSVRLILVGIGVHAVTNAAVTLVVARIDPGRLGAAEVWLSGSLHARNTTHVTVVLVGAALALPLAYALLRSLATLELGDEIATGAGVPVRRTRTLLVVTSALLAGVAVAVAGPLGFVALGAPHIARRLVGPTSPATLTTSMLTGALLVLAADALGQRLLDDAALPAGVITAALGAPYLLWLLHRTGRP</sequence>
<gene>
    <name evidence="9" type="ORF">ACFPQB_14075</name>
</gene>
<keyword evidence="5 8" id="KW-0812">Transmembrane</keyword>
<protein>
    <submittedName>
        <fullName evidence="9">FecCD family ABC transporter permease</fullName>
    </submittedName>
</protein>